<gene>
    <name evidence="8" type="ORF">B0T14DRAFT_497283</name>
</gene>
<accession>A0AA39WSR1</accession>
<dbReference type="SUPFAM" id="SSF57850">
    <property type="entry name" value="RING/U-box"/>
    <property type="match status" value="1"/>
</dbReference>
<sequence>MAGNNRSAPEGFTNPPRTPSPPSSSVPSSPALRAPPPSPVSSSPPSTPPTFELTFDHFGGTAGHPNVSEVPTNSSLPSSPPREASPTSSASGDDTDKYPIGENRFNEPLWHRIKEFLLRRLAEPEQLVPSPEFTNMGKGKGKEVHTSGSDPKVHSSARRLLYIWFRAKGSTSALFSWHWYSCRPPKKIFARRFTKGVVDSQVHWVTGQTTASSSRATGQTAASNPRSSVTASAPRTKPASARTSSASQGSTSTRSNRSDGGFRGVAHLFTSTGQTVPAPRPRGIPRGIPSASNPTNRAASRPRLRVQPSASTSSPSQPSTSSSQSQPSAPFRIPRASAHPRIAGPSRLPLSRTHPLITGPSSRTHPTIAGPSTPRPVPGPFPDPNLIPVSPPSPFTPFQPPPPPQNPNPTPYSLCPICQHELDIAALPPTHPHRTRHAGIIFPACAHMLCVRCYNALIARTVRQYQSRGQFCTIQFTCPLCRALLPGSGCKGPWLSHLGVKREWEVPTDGDVRGQAGTLERVLGNVGVTVPEGGEQVKRECMECVKLGWWEGPGNMNVDQRYFPAGWGLGWNAGTPGGLGERDGARGRAQGIITGRYAGMEDEDDSEDEEGAMGRDVFDDNPVTLTDYDHGLAGDAGFDGTDQGDTSEPELPTLPRGNIW</sequence>
<dbReference type="GO" id="GO:0006360">
    <property type="term" value="P:transcription by RNA polymerase I"/>
    <property type="evidence" value="ECO:0007669"/>
    <property type="project" value="TreeGrafter"/>
</dbReference>
<dbReference type="GO" id="GO:0008270">
    <property type="term" value="F:zinc ion binding"/>
    <property type="evidence" value="ECO:0007669"/>
    <property type="project" value="UniProtKB-KW"/>
</dbReference>
<dbReference type="InterPro" id="IPR001841">
    <property type="entry name" value="Znf_RING"/>
</dbReference>
<dbReference type="GO" id="GO:0006334">
    <property type="term" value="P:nucleosome assembly"/>
    <property type="evidence" value="ECO:0007669"/>
    <property type="project" value="TreeGrafter"/>
</dbReference>
<dbReference type="PROSITE" id="PS00518">
    <property type="entry name" value="ZF_RING_1"/>
    <property type="match status" value="1"/>
</dbReference>
<dbReference type="GO" id="GO:0003677">
    <property type="term" value="F:DNA binding"/>
    <property type="evidence" value="ECO:0007669"/>
    <property type="project" value="TreeGrafter"/>
</dbReference>
<name>A0AA39WSR1_9PEZI</name>
<keyword evidence="1" id="KW-0479">Metal-binding</keyword>
<feature type="domain" description="RING-type" evidence="7">
    <location>
        <begin position="415"/>
        <end position="482"/>
    </location>
</feature>
<feature type="region of interest" description="Disordered" evidence="6">
    <location>
        <begin position="208"/>
        <end position="410"/>
    </location>
</feature>
<evidence type="ECO:0000256" key="3">
    <source>
        <dbReference type="ARBA" id="ARBA00022833"/>
    </source>
</evidence>
<dbReference type="GO" id="GO:0005730">
    <property type="term" value="C:nucleolus"/>
    <property type="evidence" value="ECO:0007669"/>
    <property type="project" value="TreeGrafter"/>
</dbReference>
<comment type="caution">
    <text evidence="8">The sequence shown here is derived from an EMBL/GenBank/DDBJ whole genome shotgun (WGS) entry which is preliminary data.</text>
</comment>
<protein>
    <recommendedName>
        <fullName evidence="7">RING-type domain-containing protein</fullName>
    </recommendedName>
</protein>
<proteinExistence type="predicted"/>
<feature type="region of interest" description="Disordered" evidence="6">
    <location>
        <begin position="1"/>
        <end position="103"/>
    </location>
</feature>
<dbReference type="EMBL" id="JAULSU010000004">
    <property type="protein sequence ID" value="KAK0620836.1"/>
    <property type="molecule type" value="Genomic_DNA"/>
</dbReference>
<reference evidence="8" key="1">
    <citation type="submission" date="2023-06" db="EMBL/GenBank/DDBJ databases">
        <title>Genome-scale phylogeny and comparative genomics of the fungal order Sordariales.</title>
        <authorList>
            <consortium name="Lawrence Berkeley National Laboratory"/>
            <person name="Hensen N."/>
            <person name="Bonometti L."/>
            <person name="Westerberg I."/>
            <person name="Brannstrom I.O."/>
            <person name="Guillou S."/>
            <person name="Cros-Aarteil S."/>
            <person name="Calhoun S."/>
            <person name="Haridas S."/>
            <person name="Kuo A."/>
            <person name="Mondo S."/>
            <person name="Pangilinan J."/>
            <person name="Riley R."/>
            <person name="Labutti K."/>
            <person name="Andreopoulos B."/>
            <person name="Lipzen A."/>
            <person name="Chen C."/>
            <person name="Yanf M."/>
            <person name="Daum C."/>
            <person name="Ng V."/>
            <person name="Clum A."/>
            <person name="Steindorff A."/>
            <person name="Ohm R."/>
            <person name="Martin F."/>
            <person name="Silar P."/>
            <person name="Natvig D."/>
            <person name="Lalanne C."/>
            <person name="Gautier V."/>
            <person name="Ament-Velasquez S.L."/>
            <person name="Kruys A."/>
            <person name="Hutchinson M.I."/>
            <person name="Powell A.J."/>
            <person name="Barry K."/>
            <person name="Miller A.N."/>
            <person name="Grigoriev I.V."/>
            <person name="Debuchy R."/>
            <person name="Gladieux P."/>
            <person name="Thoren M.H."/>
            <person name="Johannesson H."/>
        </authorList>
    </citation>
    <scope>NUCLEOTIDE SEQUENCE</scope>
    <source>
        <strain evidence="8">CBS 606.72</strain>
    </source>
</reference>
<evidence type="ECO:0000256" key="1">
    <source>
        <dbReference type="ARBA" id="ARBA00022723"/>
    </source>
</evidence>
<dbReference type="AlphaFoldDB" id="A0AA39WSR1"/>
<feature type="compositionally biased region" description="Low complexity" evidence="6">
    <location>
        <begin position="239"/>
        <end position="255"/>
    </location>
</feature>
<keyword evidence="4" id="KW-0175">Coiled coil</keyword>
<keyword evidence="3" id="KW-0862">Zinc</keyword>
<dbReference type="GO" id="GO:0042393">
    <property type="term" value="F:histone binding"/>
    <property type="evidence" value="ECO:0007669"/>
    <property type="project" value="TreeGrafter"/>
</dbReference>
<feature type="compositionally biased region" description="Acidic residues" evidence="6">
    <location>
        <begin position="600"/>
        <end position="611"/>
    </location>
</feature>
<evidence type="ECO:0000313" key="9">
    <source>
        <dbReference type="Proteomes" id="UP001175000"/>
    </source>
</evidence>
<organism evidence="8 9">
    <name type="scientific">Immersiella caudata</name>
    <dbReference type="NCBI Taxonomy" id="314043"/>
    <lineage>
        <taxon>Eukaryota</taxon>
        <taxon>Fungi</taxon>
        <taxon>Dikarya</taxon>
        <taxon>Ascomycota</taxon>
        <taxon>Pezizomycotina</taxon>
        <taxon>Sordariomycetes</taxon>
        <taxon>Sordariomycetidae</taxon>
        <taxon>Sordariales</taxon>
        <taxon>Lasiosphaeriaceae</taxon>
        <taxon>Immersiella</taxon>
    </lineage>
</organism>
<evidence type="ECO:0000256" key="5">
    <source>
        <dbReference type="PROSITE-ProRule" id="PRU00175"/>
    </source>
</evidence>
<feature type="region of interest" description="Disordered" evidence="6">
    <location>
        <begin position="129"/>
        <end position="152"/>
    </location>
</feature>
<feature type="compositionally biased region" description="Pro residues" evidence="6">
    <location>
        <begin position="373"/>
        <end position="410"/>
    </location>
</feature>
<keyword evidence="9" id="KW-1185">Reference proteome</keyword>
<dbReference type="PANTHER" id="PTHR22691:SF8">
    <property type="entry name" value="PROTEIN SPT2 HOMOLOG"/>
    <property type="match status" value="1"/>
</dbReference>
<evidence type="ECO:0000256" key="6">
    <source>
        <dbReference type="SAM" id="MobiDB-lite"/>
    </source>
</evidence>
<feature type="compositionally biased region" description="Low complexity" evidence="6">
    <location>
        <begin position="307"/>
        <end position="330"/>
    </location>
</feature>
<feature type="compositionally biased region" description="Polar residues" evidence="6">
    <location>
        <begin position="208"/>
        <end position="233"/>
    </location>
</feature>
<dbReference type="InterPro" id="IPR017907">
    <property type="entry name" value="Znf_RING_CS"/>
</dbReference>
<feature type="region of interest" description="Disordered" evidence="6">
    <location>
        <begin position="600"/>
        <end position="660"/>
    </location>
</feature>
<evidence type="ECO:0000256" key="2">
    <source>
        <dbReference type="ARBA" id="ARBA00022771"/>
    </source>
</evidence>
<dbReference type="PANTHER" id="PTHR22691">
    <property type="entry name" value="YEAST SPT2-RELATED"/>
    <property type="match status" value="1"/>
</dbReference>
<dbReference type="PROSITE" id="PS50089">
    <property type="entry name" value="ZF_RING_2"/>
    <property type="match status" value="1"/>
</dbReference>
<dbReference type="Proteomes" id="UP001175000">
    <property type="component" value="Unassembled WGS sequence"/>
</dbReference>
<evidence type="ECO:0000259" key="7">
    <source>
        <dbReference type="PROSITE" id="PS50089"/>
    </source>
</evidence>
<keyword evidence="2 5" id="KW-0863">Zinc-finger</keyword>
<evidence type="ECO:0000256" key="4">
    <source>
        <dbReference type="ARBA" id="ARBA00023054"/>
    </source>
</evidence>
<evidence type="ECO:0000313" key="8">
    <source>
        <dbReference type="EMBL" id="KAK0620836.1"/>
    </source>
</evidence>